<proteinExistence type="inferred from homology"/>
<reference evidence="6 7" key="1">
    <citation type="submission" date="2024-07" db="EMBL/GenBank/DDBJ databases">
        <title>Genomic Encyclopedia of Type Strains, Phase V (KMG-V): Genome sequencing to study the core and pangenomes of soil and plant-associated prokaryotes.</title>
        <authorList>
            <person name="Whitman W."/>
        </authorList>
    </citation>
    <scope>NUCLEOTIDE SEQUENCE [LARGE SCALE GENOMIC DNA]</scope>
    <source>
        <strain evidence="6 7">USDA 222</strain>
    </source>
</reference>
<evidence type="ECO:0000256" key="5">
    <source>
        <dbReference type="RuleBase" id="RU364069"/>
    </source>
</evidence>
<comment type="function">
    <text evidence="2 5">Catalyzes the epimerization of the C3' and C5'positions of dTDP-6-deoxy-D-xylo-4-hexulose, forming dTDP-6-deoxy-L-lyxo-4-hexulose.</text>
</comment>
<accession>A0ABV4G7K3</accession>
<dbReference type="GO" id="GO:0008830">
    <property type="term" value="F:dTDP-4-dehydrorhamnose 3,5-epimerase activity"/>
    <property type="evidence" value="ECO:0007669"/>
    <property type="project" value="UniProtKB-EC"/>
</dbReference>
<dbReference type="EMBL" id="JBGBZN010000001">
    <property type="protein sequence ID" value="MEY9467878.1"/>
    <property type="molecule type" value="Genomic_DNA"/>
</dbReference>
<dbReference type="Gene3D" id="2.60.120.10">
    <property type="entry name" value="Jelly Rolls"/>
    <property type="match status" value="1"/>
</dbReference>
<evidence type="ECO:0000256" key="3">
    <source>
        <dbReference type="ARBA" id="ARBA00012098"/>
    </source>
</evidence>
<gene>
    <name evidence="6" type="ORF">ABH992_000277</name>
</gene>
<evidence type="ECO:0000256" key="1">
    <source>
        <dbReference type="ARBA" id="ARBA00001298"/>
    </source>
</evidence>
<comment type="caution">
    <text evidence="6">The sequence shown here is derived from an EMBL/GenBank/DDBJ whole genome shotgun (WGS) entry which is preliminary data.</text>
</comment>
<dbReference type="EC" id="5.1.3.13" evidence="3 5"/>
<dbReference type="Proteomes" id="UP001565474">
    <property type="component" value="Unassembled WGS sequence"/>
</dbReference>
<dbReference type="InterPro" id="IPR014710">
    <property type="entry name" value="RmlC-like_jellyroll"/>
</dbReference>
<dbReference type="PANTHER" id="PTHR21047:SF2">
    <property type="entry name" value="THYMIDINE DIPHOSPHO-4-KETO-RHAMNOSE 3,5-EPIMERASE"/>
    <property type="match status" value="1"/>
</dbReference>
<comment type="subunit">
    <text evidence="5">Homodimer.</text>
</comment>
<dbReference type="PANTHER" id="PTHR21047">
    <property type="entry name" value="DTDP-6-DEOXY-D-GLUCOSE-3,5 EPIMERASE"/>
    <property type="match status" value="1"/>
</dbReference>
<evidence type="ECO:0000256" key="4">
    <source>
        <dbReference type="ARBA" id="ARBA00019595"/>
    </source>
</evidence>
<organism evidence="6 7">
    <name type="scientific">Bradyrhizobium yuanmingense</name>
    <dbReference type="NCBI Taxonomy" id="108015"/>
    <lineage>
        <taxon>Bacteria</taxon>
        <taxon>Pseudomonadati</taxon>
        <taxon>Pseudomonadota</taxon>
        <taxon>Alphaproteobacteria</taxon>
        <taxon>Hyphomicrobiales</taxon>
        <taxon>Nitrobacteraceae</taxon>
        <taxon>Bradyrhizobium</taxon>
    </lineage>
</organism>
<keyword evidence="7" id="KW-1185">Reference proteome</keyword>
<keyword evidence="5 6" id="KW-0413">Isomerase</keyword>
<name>A0ABV4G7K3_9BRAD</name>
<comment type="similarity">
    <text evidence="5">Belongs to the dTDP-4-dehydrorhamnose 3,5-epimerase family.</text>
</comment>
<evidence type="ECO:0000313" key="7">
    <source>
        <dbReference type="Proteomes" id="UP001565474"/>
    </source>
</evidence>
<comment type="catalytic activity">
    <reaction evidence="1 5">
        <text>dTDP-4-dehydro-6-deoxy-alpha-D-glucose = dTDP-4-dehydro-beta-L-rhamnose</text>
        <dbReference type="Rhea" id="RHEA:16969"/>
        <dbReference type="ChEBI" id="CHEBI:57649"/>
        <dbReference type="ChEBI" id="CHEBI:62830"/>
        <dbReference type="EC" id="5.1.3.13"/>
    </reaction>
</comment>
<comment type="pathway">
    <text evidence="5">Carbohydrate biosynthesis; dTDP-L-rhamnose biosynthesis.</text>
</comment>
<evidence type="ECO:0000256" key="2">
    <source>
        <dbReference type="ARBA" id="ARBA00001997"/>
    </source>
</evidence>
<dbReference type="CDD" id="cd00438">
    <property type="entry name" value="cupin_RmlC"/>
    <property type="match status" value="1"/>
</dbReference>
<dbReference type="InterPro" id="IPR000888">
    <property type="entry name" value="RmlC-like"/>
</dbReference>
<evidence type="ECO:0000313" key="6">
    <source>
        <dbReference type="EMBL" id="MEY9467878.1"/>
    </source>
</evidence>
<dbReference type="InterPro" id="IPR011051">
    <property type="entry name" value="RmlC_Cupin_sf"/>
</dbReference>
<dbReference type="NCBIfam" id="TIGR01221">
    <property type="entry name" value="rmlC"/>
    <property type="match status" value="1"/>
</dbReference>
<dbReference type="SUPFAM" id="SSF51182">
    <property type="entry name" value="RmlC-like cupins"/>
    <property type="match status" value="1"/>
</dbReference>
<dbReference type="Pfam" id="PF00908">
    <property type="entry name" value="dTDP_sugar_isom"/>
    <property type="match status" value="1"/>
</dbReference>
<sequence length="202" mass="22846">MVPTPRDRAGSANSKCSEMNVIRTELPEVLIIEPKFFGDDRGFFVESYQFTRYITYGITRHFVQDNMSRSRYGVLRGLHLQNPVTQGKLAAVLRGKVLDVAVDTRVGSPNFGRHVGVELSEQNRRQLWVPRGFAHGFLVLSETADFFYKCDDFYSPESEVSIRWDDPAIGIKWGIEKPSLSAKDADAPLLADIKNLPFYGQV</sequence>
<protein>
    <recommendedName>
        <fullName evidence="4 5">dTDP-4-dehydrorhamnose 3,5-epimerase</fullName>
        <ecNumber evidence="3 5">5.1.3.13</ecNumber>
    </recommendedName>
    <alternativeName>
        <fullName evidence="5">Thymidine diphospho-4-keto-rhamnose 3,5-epimerase</fullName>
    </alternativeName>
</protein>